<evidence type="ECO:0000256" key="1">
    <source>
        <dbReference type="ARBA" id="ARBA00001947"/>
    </source>
</evidence>
<dbReference type="GO" id="GO:0004038">
    <property type="term" value="F:allantoinase activity"/>
    <property type="evidence" value="ECO:0007669"/>
    <property type="project" value="UniProtKB-EC"/>
</dbReference>
<dbReference type="RefSeq" id="WP_007319397.1">
    <property type="nucleotide sequence ID" value="NZ_BAEH01000105.1"/>
</dbReference>
<dbReference type="PANTHER" id="PTHR43668:SF2">
    <property type="entry name" value="ALLANTOINASE"/>
    <property type="match status" value="1"/>
</dbReference>
<dbReference type="OrthoDB" id="9803027at2"/>
<dbReference type="PANTHER" id="PTHR43668">
    <property type="entry name" value="ALLANTOINASE"/>
    <property type="match status" value="1"/>
</dbReference>
<evidence type="ECO:0000256" key="3">
    <source>
        <dbReference type="ARBA" id="ARBA00010368"/>
    </source>
</evidence>
<evidence type="ECO:0000256" key="2">
    <source>
        <dbReference type="ARBA" id="ARBA00004968"/>
    </source>
</evidence>
<evidence type="ECO:0000313" key="11">
    <source>
        <dbReference type="EMBL" id="GAB20062.1"/>
    </source>
</evidence>
<name>H0R4R1_9ACTN</name>
<keyword evidence="8" id="KW-0378">Hydrolase</keyword>
<dbReference type="NCBIfam" id="TIGR03178">
    <property type="entry name" value="allantoinase"/>
    <property type="match status" value="1"/>
</dbReference>
<evidence type="ECO:0000259" key="10">
    <source>
        <dbReference type="Pfam" id="PF01979"/>
    </source>
</evidence>
<dbReference type="Proteomes" id="UP000035034">
    <property type="component" value="Unassembled WGS sequence"/>
</dbReference>
<dbReference type="EC" id="3.5.2.5" evidence="5"/>
<dbReference type="eggNOG" id="COG0044">
    <property type="taxonomic scope" value="Bacteria"/>
</dbReference>
<evidence type="ECO:0000256" key="5">
    <source>
        <dbReference type="ARBA" id="ARBA00012863"/>
    </source>
</evidence>
<proteinExistence type="inferred from homology"/>
<dbReference type="GO" id="GO:0050897">
    <property type="term" value="F:cobalt ion binding"/>
    <property type="evidence" value="ECO:0007669"/>
    <property type="project" value="InterPro"/>
</dbReference>
<dbReference type="AlphaFoldDB" id="H0R4R1"/>
<dbReference type="GO" id="GO:0005737">
    <property type="term" value="C:cytoplasm"/>
    <property type="evidence" value="ECO:0007669"/>
    <property type="project" value="TreeGrafter"/>
</dbReference>
<comment type="caution">
    <text evidence="11">The sequence shown here is derived from an EMBL/GenBank/DDBJ whole genome shotgun (WGS) entry which is preliminary data.</text>
</comment>
<keyword evidence="12" id="KW-1185">Reference proteome</keyword>
<protein>
    <recommendedName>
        <fullName evidence="5">allantoinase</fullName>
        <ecNumber evidence="5">3.5.2.5</ecNumber>
    </recommendedName>
</protein>
<keyword evidence="7" id="KW-0479">Metal-binding</keyword>
<dbReference type="Pfam" id="PF01979">
    <property type="entry name" value="Amidohydro_1"/>
    <property type="match status" value="1"/>
</dbReference>
<dbReference type="STRING" id="1077974.GOEFS_105_00730"/>
<dbReference type="EMBL" id="BAEH01000105">
    <property type="protein sequence ID" value="GAB20062.1"/>
    <property type="molecule type" value="Genomic_DNA"/>
</dbReference>
<dbReference type="GO" id="GO:0008270">
    <property type="term" value="F:zinc ion binding"/>
    <property type="evidence" value="ECO:0007669"/>
    <property type="project" value="InterPro"/>
</dbReference>
<comment type="pathway">
    <text evidence="2">Nitrogen metabolism; (S)-allantoin degradation; allantoate from (S)-allantoin: step 1/1.</text>
</comment>
<dbReference type="InterPro" id="IPR011059">
    <property type="entry name" value="Metal-dep_hydrolase_composite"/>
</dbReference>
<keyword evidence="9" id="KW-0862">Zinc</keyword>
<comment type="cofactor">
    <cofactor evidence="1">
        <name>Zn(2+)</name>
        <dbReference type="ChEBI" id="CHEBI:29105"/>
    </cofactor>
</comment>
<dbReference type="InterPro" id="IPR050138">
    <property type="entry name" value="DHOase/Allantoinase_Hydrolase"/>
</dbReference>
<accession>H0R4R1</accession>
<dbReference type="InterPro" id="IPR032466">
    <property type="entry name" value="Metal_Hydrolase"/>
</dbReference>
<sequence>MSDTRDQLGDAAAAGSANYDLVVRGSRILTTAGIVAREIGIRAGRVVAIEPLGNNLSADDVIELDDSQVMIPGLVDTHVHVNEPGRTEWEGFDSATRAAAAGGVTTLIDMPLNSIPPTVNAEALALKRAAAQTKSHIDVGFWGGAIPGNKGDLRQLHDDGVFGFKCFLLHSGVDEFPHLTADEMEEDMAELASFDSLMIVHAEDSRAIDRAPHAEGDQYARFLASRPRGAENVAIAEVIERARWTGVRAHILHLSSSDALPMIASARRDGVKLTVETCPHYLTLLAEEIPNGATAFKCCPPIREASNRELLWKGLLDGTIDCIVSDHSPSTIDLKDVENGDFGVAWGGVASLQLGLSLIWTEARKRGISLEQVVEWMAVKPAQLAGMTRKGRIALGCDADFAIFAPDEGQIVDVRELHHRNQISPYDGRALAGVVSGTWVRGRKVDFATPHGRLIRRGEA</sequence>
<evidence type="ECO:0000256" key="6">
    <source>
        <dbReference type="ARBA" id="ARBA00022631"/>
    </source>
</evidence>
<dbReference type="Gene3D" id="3.20.20.140">
    <property type="entry name" value="Metal-dependent hydrolases"/>
    <property type="match status" value="1"/>
</dbReference>
<keyword evidence="6" id="KW-0659">Purine metabolism</keyword>
<dbReference type="InterPro" id="IPR006680">
    <property type="entry name" value="Amidohydro-rel"/>
</dbReference>
<evidence type="ECO:0000256" key="4">
    <source>
        <dbReference type="ARBA" id="ARBA00011881"/>
    </source>
</evidence>
<dbReference type="SUPFAM" id="SSF51556">
    <property type="entry name" value="Metallo-dependent hydrolases"/>
    <property type="match status" value="1"/>
</dbReference>
<dbReference type="GO" id="GO:0000256">
    <property type="term" value="P:allantoin catabolic process"/>
    <property type="evidence" value="ECO:0007669"/>
    <property type="project" value="InterPro"/>
</dbReference>
<dbReference type="GO" id="GO:0006145">
    <property type="term" value="P:purine nucleobase catabolic process"/>
    <property type="evidence" value="ECO:0007669"/>
    <property type="project" value="TreeGrafter"/>
</dbReference>
<evidence type="ECO:0000256" key="7">
    <source>
        <dbReference type="ARBA" id="ARBA00022723"/>
    </source>
</evidence>
<evidence type="ECO:0000313" key="12">
    <source>
        <dbReference type="Proteomes" id="UP000035034"/>
    </source>
</evidence>
<organism evidence="11 12">
    <name type="scientific">Gordonia effusa NBRC 100432</name>
    <dbReference type="NCBI Taxonomy" id="1077974"/>
    <lineage>
        <taxon>Bacteria</taxon>
        <taxon>Bacillati</taxon>
        <taxon>Actinomycetota</taxon>
        <taxon>Actinomycetes</taxon>
        <taxon>Mycobacteriales</taxon>
        <taxon>Gordoniaceae</taxon>
        <taxon>Gordonia</taxon>
    </lineage>
</organism>
<dbReference type="InterPro" id="IPR017593">
    <property type="entry name" value="Allantoinase"/>
</dbReference>
<evidence type="ECO:0000256" key="9">
    <source>
        <dbReference type="ARBA" id="ARBA00022833"/>
    </source>
</evidence>
<comment type="similarity">
    <text evidence="3">Belongs to the metallo-dependent hydrolases superfamily. Allantoinase family.</text>
</comment>
<feature type="domain" description="Amidohydrolase-related" evidence="10">
    <location>
        <begin position="69"/>
        <end position="445"/>
    </location>
</feature>
<dbReference type="SUPFAM" id="SSF51338">
    <property type="entry name" value="Composite domain of metallo-dependent hydrolases"/>
    <property type="match status" value="1"/>
</dbReference>
<dbReference type="FunFam" id="3.20.20.140:FF:000032">
    <property type="entry name" value="Allantoinase Dal1"/>
    <property type="match status" value="1"/>
</dbReference>
<evidence type="ECO:0000256" key="8">
    <source>
        <dbReference type="ARBA" id="ARBA00022801"/>
    </source>
</evidence>
<comment type="subunit">
    <text evidence="4">Homotetramer.</text>
</comment>
<gene>
    <name evidence="11" type="ORF">GOEFS_105_00730</name>
</gene>
<reference evidence="11 12" key="1">
    <citation type="submission" date="2011-12" db="EMBL/GenBank/DDBJ databases">
        <title>Whole genome shotgun sequence of Gordonia effusa NBRC 100432.</title>
        <authorList>
            <person name="Yoshida I."/>
            <person name="Takarada H."/>
            <person name="Hosoyama A."/>
            <person name="Tsuchikane K."/>
            <person name="Katsumata H."/>
            <person name="Yamazaki S."/>
            <person name="Fujita N."/>
        </authorList>
    </citation>
    <scope>NUCLEOTIDE SEQUENCE [LARGE SCALE GENOMIC DNA]</scope>
    <source>
        <strain evidence="11 12">NBRC 100432</strain>
    </source>
</reference>